<dbReference type="Pfam" id="PF13511">
    <property type="entry name" value="DUF4124"/>
    <property type="match status" value="1"/>
</dbReference>
<name>A0ABV4IC41_9BURK</name>
<feature type="domain" description="DUF4124" evidence="3">
    <location>
        <begin position="16"/>
        <end position="66"/>
    </location>
</feature>
<feature type="chain" id="PRO_5046947936" evidence="2">
    <location>
        <begin position="25"/>
        <end position="175"/>
    </location>
</feature>
<gene>
    <name evidence="4" type="ORF">ACBP88_07975</name>
</gene>
<reference evidence="4 5" key="1">
    <citation type="submission" date="2024-08" db="EMBL/GenBank/DDBJ databases">
        <authorList>
            <person name="Feng Z."/>
            <person name="Ronholm J."/>
        </authorList>
    </citation>
    <scope>NUCLEOTIDE SEQUENCE [LARGE SCALE GENOMIC DNA]</scope>
    <source>
        <strain evidence="4 5">4-AB0-8</strain>
    </source>
</reference>
<keyword evidence="5" id="KW-1185">Reference proteome</keyword>
<protein>
    <submittedName>
        <fullName evidence="4">DUF4124 domain-containing protein</fullName>
    </submittedName>
</protein>
<dbReference type="InterPro" id="IPR025392">
    <property type="entry name" value="DUF4124"/>
</dbReference>
<dbReference type="Proteomes" id="UP001567350">
    <property type="component" value="Unassembled WGS sequence"/>
</dbReference>
<dbReference type="EMBL" id="JBGJLR010000006">
    <property type="protein sequence ID" value="MEZ2739403.1"/>
    <property type="molecule type" value="Genomic_DNA"/>
</dbReference>
<evidence type="ECO:0000256" key="2">
    <source>
        <dbReference type="SAM" id="SignalP"/>
    </source>
</evidence>
<accession>A0ABV4IC41</accession>
<feature type="compositionally biased region" description="Pro residues" evidence="1">
    <location>
        <begin position="129"/>
        <end position="154"/>
    </location>
</feature>
<evidence type="ECO:0000256" key="1">
    <source>
        <dbReference type="SAM" id="MobiDB-lite"/>
    </source>
</evidence>
<dbReference type="RefSeq" id="WP_370891739.1">
    <property type="nucleotide sequence ID" value="NZ_JBGJLR010000006.1"/>
</dbReference>
<feature type="region of interest" description="Disordered" evidence="1">
    <location>
        <begin position="66"/>
        <end position="109"/>
    </location>
</feature>
<feature type="signal peptide" evidence="2">
    <location>
        <begin position="1"/>
        <end position="24"/>
    </location>
</feature>
<feature type="region of interest" description="Disordered" evidence="1">
    <location>
        <begin position="124"/>
        <end position="159"/>
    </location>
</feature>
<evidence type="ECO:0000313" key="4">
    <source>
        <dbReference type="EMBL" id="MEZ2739403.1"/>
    </source>
</evidence>
<evidence type="ECO:0000259" key="3">
    <source>
        <dbReference type="Pfam" id="PF13511"/>
    </source>
</evidence>
<keyword evidence="2" id="KW-0732">Signal</keyword>
<proteinExistence type="predicted"/>
<evidence type="ECO:0000313" key="5">
    <source>
        <dbReference type="Proteomes" id="UP001567350"/>
    </source>
</evidence>
<organism evidence="4 5">
    <name type="scientific">Comamonas jiangduensis</name>
    <dbReference type="NCBI Taxonomy" id="1194168"/>
    <lineage>
        <taxon>Bacteria</taxon>
        <taxon>Pseudomonadati</taxon>
        <taxon>Pseudomonadota</taxon>
        <taxon>Betaproteobacteria</taxon>
        <taxon>Burkholderiales</taxon>
        <taxon>Comamonadaceae</taxon>
        <taxon>Comamonas</taxon>
    </lineage>
</organism>
<feature type="compositionally biased region" description="Low complexity" evidence="1">
    <location>
        <begin position="77"/>
        <end position="100"/>
    </location>
</feature>
<sequence length="175" mass="18943">MFLHRCLLASLLGTGLFALSTAHAQVVRCTDAQGRVTYTEGSCPEHQKSREVLPELSAQERAEQDAQYQQALENKRAAQQAQAERQAAQAQEAAQRAAAEAARRPSPAPIVVVPPAPAVSSELPIYGPLSPPRPPRPPHVRPPPHPVPPPPAPSPGYNCNVFRCYDGKGNTWQRP</sequence>
<comment type="caution">
    <text evidence="4">The sequence shown here is derived from an EMBL/GenBank/DDBJ whole genome shotgun (WGS) entry which is preliminary data.</text>
</comment>